<evidence type="ECO:0000313" key="2">
    <source>
        <dbReference type="EMBL" id="KAL3758656.1"/>
    </source>
</evidence>
<dbReference type="InterPro" id="IPR036322">
    <property type="entry name" value="WD40_repeat_dom_sf"/>
</dbReference>
<reference evidence="2 3" key="1">
    <citation type="submission" date="2024-10" db="EMBL/GenBank/DDBJ databases">
        <title>Updated reference genomes for cyclostephanoid diatoms.</title>
        <authorList>
            <person name="Roberts W.R."/>
            <person name="Alverson A.J."/>
        </authorList>
    </citation>
    <scope>NUCLEOTIDE SEQUENCE [LARGE SCALE GENOMIC DNA]</scope>
    <source>
        <strain evidence="2 3">AJA232-27</strain>
    </source>
</reference>
<dbReference type="Proteomes" id="UP001530293">
    <property type="component" value="Unassembled WGS sequence"/>
</dbReference>
<proteinExistence type="predicted"/>
<evidence type="ECO:0000313" key="3">
    <source>
        <dbReference type="Proteomes" id="UP001530293"/>
    </source>
</evidence>
<protein>
    <submittedName>
        <fullName evidence="2">Uncharacterized protein</fullName>
    </submittedName>
</protein>
<dbReference type="AlphaFoldDB" id="A0ABD3M3S6"/>
<feature type="compositionally biased region" description="Basic and acidic residues" evidence="1">
    <location>
        <begin position="138"/>
        <end position="166"/>
    </location>
</feature>
<keyword evidence="3" id="KW-1185">Reference proteome</keyword>
<dbReference type="InterPro" id="IPR015943">
    <property type="entry name" value="WD40/YVTN_repeat-like_dom_sf"/>
</dbReference>
<dbReference type="EMBL" id="JALLBG020000227">
    <property type="protein sequence ID" value="KAL3758656.1"/>
    <property type="molecule type" value="Genomic_DNA"/>
</dbReference>
<gene>
    <name evidence="2" type="ORF">ACHAWU_005242</name>
</gene>
<name>A0ABD3M3S6_9STRA</name>
<feature type="region of interest" description="Disordered" evidence="1">
    <location>
        <begin position="138"/>
        <end position="169"/>
    </location>
</feature>
<dbReference type="InterPro" id="IPR001680">
    <property type="entry name" value="WD40_rpt"/>
</dbReference>
<dbReference type="Gene3D" id="2.130.10.10">
    <property type="entry name" value="YVTN repeat-like/Quinoprotein amine dehydrogenase"/>
    <property type="match status" value="1"/>
</dbReference>
<comment type="caution">
    <text evidence="2">The sequence shown here is derived from an EMBL/GenBank/DDBJ whole genome shotgun (WGS) entry which is preliminary data.</text>
</comment>
<accession>A0ABD3M3S6</accession>
<sequence length="598" mass="65436">MIEDAERRRYKQEKRLLHGTSGVNILSRLVQRSCIPTCTPSIASALGKFANSGRHWNVCNTVELAVSGVDSAGAPNARTNGDICAMSFDRDGVLLATGDDRGTVSIYDFDDVYAMDMTKRNEISRLLRQNYLVDKNERDIDEQNKNSHSEIIKDADRPDNDSDRIAGHSIPPAAVRPVLSLQCRASSNTTGHRISSILWSPYNQDHLAVSFANQQEMHIYDTASDEEPLPCLRLLDSRHSRSEGISKAIFIPPSSSSTSTQIVTGGNYGTVSLWAIPQTKSRRRTEPISNLNAQCIWSISALAKGEGVCDMMVLPVGGTSLTKPPVLIAGNGSSLTLLDTNKCTRKAFSTTMTPSIVASWDLYEYVSKELSIIDPKAKPPARLWIAAQKITLLRHECTDRNSLTQIGIVLKCGWILLADISLPNPSISSGSKKIEIQIVHRTPRIQCFNSSKERLTTLGGMALQFSLPDVPIPSTSLNGALWLGDVKPMDYTLPSKDKYILGEEHGTLTARTNELKSDSAQSSGILRHPGEGLILAQLGRSFENRRTQRGPDSCISARLPLSRGLPLALAAHPSGELMVVGYGRGAKTIVTRRKRIAR</sequence>
<dbReference type="SUPFAM" id="SSF50978">
    <property type="entry name" value="WD40 repeat-like"/>
    <property type="match status" value="1"/>
</dbReference>
<dbReference type="Pfam" id="PF00400">
    <property type="entry name" value="WD40"/>
    <property type="match status" value="1"/>
</dbReference>
<evidence type="ECO:0000256" key="1">
    <source>
        <dbReference type="SAM" id="MobiDB-lite"/>
    </source>
</evidence>
<organism evidence="2 3">
    <name type="scientific">Discostella pseudostelligera</name>
    <dbReference type="NCBI Taxonomy" id="259834"/>
    <lineage>
        <taxon>Eukaryota</taxon>
        <taxon>Sar</taxon>
        <taxon>Stramenopiles</taxon>
        <taxon>Ochrophyta</taxon>
        <taxon>Bacillariophyta</taxon>
        <taxon>Coscinodiscophyceae</taxon>
        <taxon>Thalassiosirophycidae</taxon>
        <taxon>Stephanodiscales</taxon>
        <taxon>Stephanodiscaceae</taxon>
        <taxon>Discostella</taxon>
    </lineage>
</organism>